<evidence type="ECO:0000313" key="2">
    <source>
        <dbReference type="Proteomes" id="UP000198282"/>
    </source>
</evidence>
<name>A0A239N373_9ACTN</name>
<evidence type="ECO:0000313" key="1">
    <source>
        <dbReference type="EMBL" id="SNT49190.1"/>
    </source>
</evidence>
<organism evidence="1 2">
    <name type="scientific">Streptosporangium subroseum</name>
    <dbReference type="NCBI Taxonomy" id="106412"/>
    <lineage>
        <taxon>Bacteria</taxon>
        <taxon>Bacillati</taxon>
        <taxon>Actinomycetota</taxon>
        <taxon>Actinomycetes</taxon>
        <taxon>Streptosporangiales</taxon>
        <taxon>Streptosporangiaceae</taxon>
        <taxon>Streptosporangium</taxon>
    </lineage>
</organism>
<dbReference type="AlphaFoldDB" id="A0A239N373"/>
<sequence>MAFRRCHPRQKWMFSAVRVDGLLRVAAIATRDDYAACPFTSSVTPGFSAQKASKPAISSTLENGSG</sequence>
<gene>
    <name evidence="1" type="ORF">SAMN05216276_105051</name>
</gene>
<dbReference type="EMBL" id="FZOD01000050">
    <property type="protein sequence ID" value="SNT49190.1"/>
    <property type="molecule type" value="Genomic_DNA"/>
</dbReference>
<dbReference type="Proteomes" id="UP000198282">
    <property type="component" value="Unassembled WGS sequence"/>
</dbReference>
<keyword evidence="2" id="KW-1185">Reference proteome</keyword>
<reference evidence="1 2" key="1">
    <citation type="submission" date="2017-06" db="EMBL/GenBank/DDBJ databases">
        <authorList>
            <person name="Kim H.J."/>
            <person name="Triplett B.A."/>
        </authorList>
    </citation>
    <scope>NUCLEOTIDE SEQUENCE [LARGE SCALE GENOMIC DNA]</scope>
    <source>
        <strain evidence="1 2">CGMCC 4.2132</strain>
    </source>
</reference>
<accession>A0A239N373</accession>
<protein>
    <submittedName>
        <fullName evidence="1">Uncharacterized protein</fullName>
    </submittedName>
</protein>
<proteinExistence type="predicted"/>